<reference evidence="3" key="2">
    <citation type="journal article" date="2021" name="PeerJ">
        <title>Extensive microbial diversity within the chicken gut microbiome revealed by metagenomics and culture.</title>
        <authorList>
            <person name="Gilroy R."/>
            <person name="Ravi A."/>
            <person name="Getino M."/>
            <person name="Pursley I."/>
            <person name="Horton D.L."/>
            <person name="Alikhan N.F."/>
            <person name="Baker D."/>
            <person name="Gharbi K."/>
            <person name="Hall N."/>
            <person name="Watson M."/>
            <person name="Adriaenssens E.M."/>
            <person name="Foster-Nyarko E."/>
            <person name="Jarju S."/>
            <person name="Secka A."/>
            <person name="Antonio M."/>
            <person name="Oren A."/>
            <person name="Chaudhuri R.R."/>
            <person name="La Ragione R."/>
            <person name="Hildebrand F."/>
            <person name="Pallen M.J."/>
        </authorList>
    </citation>
    <scope>NUCLEOTIDE SEQUENCE</scope>
    <source>
        <strain evidence="3">G3-3990</strain>
    </source>
</reference>
<comment type="caution">
    <text evidence="3">The sequence shown here is derived from an EMBL/GenBank/DDBJ whole genome shotgun (WGS) entry which is preliminary data.</text>
</comment>
<feature type="transmembrane region" description="Helical" evidence="1">
    <location>
        <begin position="12"/>
        <end position="34"/>
    </location>
</feature>
<evidence type="ECO:0000259" key="2">
    <source>
        <dbReference type="PROSITE" id="PS51178"/>
    </source>
</evidence>
<protein>
    <submittedName>
        <fullName evidence="3">PASTA domain-containing protein</fullName>
    </submittedName>
</protein>
<dbReference type="PROSITE" id="PS51178">
    <property type="entry name" value="PASTA"/>
    <property type="match status" value="3"/>
</dbReference>
<organism evidence="3 4">
    <name type="scientific">Candidatus Gallipaludibacter merdavium</name>
    <dbReference type="NCBI Taxonomy" id="2840839"/>
    <lineage>
        <taxon>Bacteria</taxon>
        <taxon>Pseudomonadati</taxon>
        <taxon>Bacteroidota</taxon>
        <taxon>Bacteroidia</taxon>
        <taxon>Bacteroidales</taxon>
        <taxon>Candidatus Gallipaludibacter</taxon>
    </lineage>
</organism>
<keyword evidence="1" id="KW-1133">Transmembrane helix</keyword>
<dbReference type="CDD" id="cd06577">
    <property type="entry name" value="PASTA_pknB"/>
    <property type="match status" value="3"/>
</dbReference>
<keyword evidence="1" id="KW-0812">Transmembrane</keyword>
<feature type="domain" description="PASTA" evidence="2">
    <location>
        <begin position="185"/>
        <end position="254"/>
    </location>
</feature>
<evidence type="ECO:0000256" key="1">
    <source>
        <dbReference type="SAM" id="Phobius"/>
    </source>
</evidence>
<gene>
    <name evidence="3" type="ORF">IAA73_11490</name>
</gene>
<feature type="domain" description="PASTA" evidence="2">
    <location>
        <begin position="112"/>
        <end position="182"/>
    </location>
</feature>
<dbReference type="Proteomes" id="UP000823641">
    <property type="component" value="Unassembled WGS sequence"/>
</dbReference>
<dbReference type="SUPFAM" id="SSF54184">
    <property type="entry name" value="Penicillin-binding protein 2x (pbp-2x), c-terminal domain"/>
    <property type="match status" value="1"/>
</dbReference>
<dbReference type="EMBL" id="JADIMG010000105">
    <property type="protein sequence ID" value="MBO8460933.1"/>
    <property type="molecule type" value="Genomic_DNA"/>
</dbReference>
<dbReference type="Pfam" id="PF03793">
    <property type="entry name" value="PASTA"/>
    <property type="match status" value="3"/>
</dbReference>
<name>A0A9D9HW77_9BACT</name>
<accession>A0A9D9HW77</accession>
<evidence type="ECO:0000313" key="3">
    <source>
        <dbReference type="EMBL" id="MBO8460933.1"/>
    </source>
</evidence>
<feature type="domain" description="PASTA" evidence="2">
    <location>
        <begin position="44"/>
        <end position="110"/>
    </location>
</feature>
<proteinExistence type="predicted"/>
<evidence type="ECO:0000313" key="4">
    <source>
        <dbReference type="Proteomes" id="UP000823641"/>
    </source>
</evidence>
<dbReference type="Gene3D" id="3.30.10.20">
    <property type="match status" value="3"/>
</dbReference>
<dbReference type="InterPro" id="IPR005543">
    <property type="entry name" value="PASTA_dom"/>
</dbReference>
<dbReference type="SMART" id="SM00740">
    <property type="entry name" value="PASTA"/>
    <property type="match status" value="3"/>
</dbReference>
<keyword evidence="1" id="KW-0472">Membrane</keyword>
<reference evidence="3" key="1">
    <citation type="submission" date="2020-10" db="EMBL/GenBank/DDBJ databases">
        <authorList>
            <person name="Gilroy R."/>
        </authorList>
    </citation>
    <scope>NUCLEOTIDE SEQUENCE</scope>
    <source>
        <strain evidence="3">G3-3990</strain>
    </source>
</reference>
<sequence length="272" mass="30279">MDFKRFWKESWTALVIRNVLLALLAVFIISYITLSFIDKYTRHGEAEVVPDLKGRYTEEADILLAAQGLRYEVIDSTYDRTQPFGVIVEQTPPEGSFLKKGRPVYLIINAKSIRQVPLPDVRDVSFRQADAMLKATGLKVGNVTYEPSEFKDLVLDVRKDAQPIKPGTRIPEGSTIDLIVGQGIGTENVVVPDLAGLPATEVRNVLLSSLLVVGAVNYDVPPTNDNEEYMVYLQEPQAGTQVPSGTRIDIWLSKDSSKVTQQEKASSEDDFF</sequence>
<dbReference type="AlphaFoldDB" id="A0A9D9HW77"/>